<dbReference type="RefSeq" id="WP_212967049.1">
    <property type="nucleotide sequence ID" value="NZ_BORB01000036.1"/>
</dbReference>
<proteinExistence type="predicted"/>
<feature type="region of interest" description="Disordered" evidence="1">
    <location>
        <begin position="67"/>
        <end position="89"/>
    </location>
</feature>
<dbReference type="CDD" id="cd05379">
    <property type="entry name" value="CAP_bacterial"/>
    <property type="match status" value="1"/>
</dbReference>
<comment type="caution">
    <text evidence="4">The sequence shown here is derived from an EMBL/GenBank/DDBJ whole genome shotgun (WGS) entry which is preliminary data.</text>
</comment>
<dbReference type="Proteomes" id="UP000679950">
    <property type="component" value="Unassembled WGS sequence"/>
</dbReference>
<evidence type="ECO:0000313" key="4">
    <source>
        <dbReference type="EMBL" id="GIN59099.1"/>
    </source>
</evidence>
<evidence type="ECO:0000259" key="2">
    <source>
        <dbReference type="Pfam" id="PF00188"/>
    </source>
</evidence>
<organism evidence="4 5">
    <name type="scientific">Lederbergia ruris</name>
    <dbReference type="NCBI Taxonomy" id="217495"/>
    <lineage>
        <taxon>Bacteria</taxon>
        <taxon>Bacillati</taxon>
        <taxon>Bacillota</taxon>
        <taxon>Bacilli</taxon>
        <taxon>Bacillales</taxon>
        <taxon>Bacillaceae</taxon>
        <taxon>Lederbergia</taxon>
    </lineage>
</organism>
<dbReference type="InterPro" id="IPR035940">
    <property type="entry name" value="CAP_sf"/>
</dbReference>
<dbReference type="PANTHER" id="PTHR31157">
    <property type="entry name" value="SCP DOMAIN-CONTAINING PROTEIN"/>
    <property type="match status" value="1"/>
</dbReference>
<feature type="domain" description="SCP" evidence="2">
    <location>
        <begin position="255"/>
        <end position="370"/>
    </location>
</feature>
<gene>
    <name evidence="4" type="ORF">J8TS2_34180</name>
</gene>
<dbReference type="PANTHER" id="PTHR31157:SF1">
    <property type="entry name" value="SCP DOMAIN-CONTAINING PROTEIN"/>
    <property type="match status" value="1"/>
</dbReference>
<feature type="compositionally biased region" description="Basic and acidic residues" evidence="1">
    <location>
        <begin position="74"/>
        <end position="85"/>
    </location>
</feature>
<reference evidence="4 5" key="1">
    <citation type="submission" date="2021-03" db="EMBL/GenBank/DDBJ databases">
        <title>Antimicrobial resistance genes in bacteria isolated from Japanese honey, and their potential for conferring macrolide and lincosamide resistance in the American foulbrood pathogen Paenibacillus larvae.</title>
        <authorList>
            <person name="Okamoto M."/>
            <person name="Kumagai M."/>
            <person name="Kanamori H."/>
            <person name="Takamatsu D."/>
        </authorList>
    </citation>
    <scope>NUCLEOTIDE SEQUENCE [LARGE SCALE GENOMIC DNA]</scope>
    <source>
        <strain evidence="4 5">J8TS2</strain>
    </source>
</reference>
<dbReference type="Gene3D" id="3.40.33.10">
    <property type="entry name" value="CAP"/>
    <property type="match status" value="1"/>
</dbReference>
<evidence type="ECO:0000313" key="5">
    <source>
        <dbReference type="Proteomes" id="UP000679950"/>
    </source>
</evidence>
<dbReference type="SUPFAM" id="SSF55797">
    <property type="entry name" value="PR-1-like"/>
    <property type="match status" value="1"/>
</dbReference>
<sequence length="374" mass="42928">MPKLRNILLLLIIGFGFWHFYGETLKASGVPGVFGKIQADFNSIKENPKINETIESLHYKVQDLFKTSSQEEPQESKSEPAEKPKLKTPADQTFSIHNIEIGHARSEVEKKLGAPQRSTRNEYGVDWVAYHEQYQNFLMVAYDENDRVAGLYTNQDLISSSIGVRYGTARETVLASQYEPLEYIRKGWVSYQLNSNDEYDLFLIGDQYVTIFYDQQEKNTVTAILIINEELEQKKEQIYGEPSDELKEGFEYQLFDLTNAARVKNGLPILDWDEDVRKTARGHSADMAENGYFNHTNLDGKSPFDRMEEDAIFYQMAGENIAMGQFSSIFAHEGLMNSPGHRKNILQKDFEALGVGVDFNQERQPYFTENFLTP</sequence>
<dbReference type="InterPro" id="IPR014044">
    <property type="entry name" value="CAP_dom"/>
</dbReference>
<dbReference type="EMBL" id="BORB01000036">
    <property type="protein sequence ID" value="GIN59099.1"/>
    <property type="molecule type" value="Genomic_DNA"/>
</dbReference>
<feature type="domain" description="CAP-associated" evidence="3">
    <location>
        <begin position="101"/>
        <end position="236"/>
    </location>
</feature>
<name>A0ABQ4KNL5_9BACI</name>
<accession>A0ABQ4KNL5</accession>
<evidence type="ECO:0000256" key="1">
    <source>
        <dbReference type="SAM" id="MobiDB-lite"/>
    </source>
</evidence>
<dbReference type="InterPro" id="IPR029410">
    <property type="entry name" value="CAP_assoc"/>
</dbReference>
<evidence type="ECO:0000259" key="3">
    <source>
        <dbReference type="Pfam" id="PF14504"/>
    </source>
</evidence>
<protein>
    <submittedName>
        <fullName evidence="4">CAP domain-containing protein</fullName>
    </submittedName>
</protein>
<keyword evidence="5" id="KW-1185">Reference proteome</keyword>
<dbReference type="Pfam" id="PF14504">
    <property type="entry name" value="CAP_assoc_N"/>
    <property type="match status" value="1"/>
</dbReference>
<dbReference type="Pfam" id="PF00188">
    <property type="entry name" value="CAP"/>
    <property type="match status" value="1"/>
</dbReference>